<dbReference type="PANTHER" id="PTHR43017">
    <property type="entry name" value="GALACTOSIDE O-ACETYLTRANSFERASE"/>
    <property type="match status" value="1"/>
</dbReference>
<dbReference type="Gene3D" id="2.160.10.10">
    <property type="entry name" value="Hexapeptide repeat proteins"/>
    <property type="match status" value="1"/>
</dbReference>
<accession>A0A9D1T6J4</accession>
<evidence type="ECO:0000259" key="6">
    <source>
        <dbReference type="SMART" id="SM01266"/>
    </source>
</evidence>
<keyword evidence="3" id="KW-0677">Repeat</keyword>
<evidence type="ECO:0000256" key="3">
    <source>
        <dbReference type="ARBA" id="ARBA00022737"/>
    </source>
</evidence>
<dbReference type="CDD" id="cd03357">
    <property type="entry name" value="LbH_MAT_GAT"/>
    <property type="match status" value="1"/>
</dbReference>
<evidence type="ECO:0000256" key="2">
    <source>
        <dbReference type="ARBA" id="ARBA00022679"/>
    </source>
</evidence>
<sequence>MTNKERRDREMVYISDDSVMEEQKVSRRILHQLNTCAPDDFDKISGLIKELFGKSDGAFVNPPFYCDYGSHIEVGKGFFANYNCTILDVAKVTIGDNCQFAPNVSIYTAGHPVHPETRNTMYEYGISVTIGNNVWVGGNTVILPGVHIGDNVVIGAGSVVTRDIPANTIAAGNPCRVLREITEADRRTYYRGRQIDDEAWEHIQSMTKK</sequence>
<evidence type="ECO:0000256" key="1">
    <source>
        <dbReference type="ARBA" id="ARBA00007274"/>
    </source>
</evidence>
<dbReference type="PANTHER" id="PTHR43017:SF1">
    <property type="entry name" value="ACETYLTRANSFERASE YJL218W-RELATED"/>
    <property type="match status" value="1"/>
</dbReference>
<dbReference type="Pfam" id="PF12464">
    <property type="entry name" value="Mac"/>
    <property type="match status" value="1"/>
</dbReference>
<dbReference type="InterPro" id="IPR024688">
    <property type="entry name" value="Mac_dom"/>
</dbReference>
<evidence type="ECO:0000256" key="5">
    <source>
        <dbReference type="RuleBase" id="RU367021"/>
    </source>
</evidence>
<dbReference type="EC" id="2.3.1.-" evidence="5"/>
<name>A0A9D1T6J4_9FIRM</name>
<evidence type="ECO:0000256" key="4">
    <source>
        <dbReference type="ARBA" id="ARBA00023315"/>
    </source>
</evidence>
<dbReference type="InterPro" id="IPR011004">
    <property type="entry name" value="Trimer_LpxA-like_sf"/>
</dbReference>
<dbReference type="InterPro" id="IPR001451">
    <property type="entry name" value="Hexapep"/>
</dbReference>
<dbReference type="GO" id="GO:0008870">
    <property type="term" value="F:galactoside O-acetyltransferase activity"/>
    <property type="evidence" value="ECO:0007669"/>
    <property type="project" value="TreeGrafter"/>
</dbReference>
<evidence type="ECO:0000313" key="7">
    <source>
        <dbReference type="EMBL" id="HIV12914.1"/>
    </source>
</evidence>
<dbReference type="SMART" id="SM01266">
    <property type="entry name" value="Mac"/>
    <property type="match status" value="1"/>
</dbReference>
<reference evidence="7" key="1">
    <citation type="submission" date="2020-10" db="EMBL/GenBank/DDBJ databases">
        <authorList>
            <person name="Gilroy R."/>
        </authorList>
    </citation>
    <scope>NUCLEOTIDE SEQUENCE</scope>
    <source>
        <strain evidence="7">ChiBcec2-4451</strain>
    </source>
</reference>
<dbReference type="Pfam" id="PF00132">
    <property type="entry name" value="Hexapep"/>
    <property type="match status" value="1"/>
</dbReference>
<dbReference type="AlphaFoldDB" id="A0A9D1T6J4"/>
<dbReference type="FunFam" id="2.160.10.10:FF:000008">
    <property type="entry name" value="Maltose O-acetyltransferase"/>
    <property type="match status" value="1"/>
</dbReference>
<proteinExistence type="inferred from homology"/>
<dbReference type="PROSITE" id="PS00101">
    <property type="entry name" value="HEXAPEP_TRANSFERASES"/>
    <property type="match status" value="1"/>
</dbReference>
<protein>
    <recommendedName>
        <fullName evidence="5">Acetyltransferase</fullName>
        <ecNumber evidence="5">2.3.1.-</ecNumber>
    </recommendedName>
</protein>
<comment type="caution">
    <text evidence="7">The sequence shown here is derived from an EMBL/GenBank/DDBJ whole genome shotgun (WGS) entry which is preliminary data.</text>
</comment>
<dbReference type="SUPFAM" id="SSF51161">
    <property type="entry name" value="Trimeric LpxA-like enzymes"/>
    <property type="match status" value="1"/>
</dbReference>
<comment type="similarity">
    <text evidence="1 5">Belongs to the transferase hexapeptide repeat family.</text>
</comment>
<feature type="domain" description="Maltose/galactoside acetyltransferase" evidence="6">
    <location>
        <begin position="4"/>
        <end position="57"/>
    </location>
</feature>
<keyword evidence="4 5" id="KW-0012">Acyltransferase</keyword>
<dbReference type="EMBL" id="DVON01000159">
    <property type="protein sequence ID" value="HIV12914.1"/>
    <property type="molecule type" value="Genomic_DNA"/>
</dbReference>
<evidence type="ECO:0000313" key="8">
    <source>
        <dbReference type="Proteomes" id="UP000886723"/>
    </source>
</evidence>
<dbReference type="InterPro" id="IPR018357">
    <property type="entry name" value="Hexapep_transf_CS"/>
</dbReference>
<gene>
    <name evidence="7" type="ORF">IAA63_07220</name>
</gene>
<dbReference type="InterPro" id="IPR039369">
    <property type="entry name" value="LacA-like"/>
</dbReference>
<organism evidence="7 8">
    <name type="scientific">Candidatus Pullilachnospira stercoravium</name>
    <dbReference type="NCBI Taxonomy" id="2840913"/>
    <lineage>
        <taxon>Bacteria</taxon>
        <taxon>Bacillati</taxon>
        <taxon>Bacillota</taxon>
        <taxon>Clostridia</taxon>
        <taxon>Lachnospirales</taxon>
        <taxon>Lachnospiraceae</taxon>
        <taxon>Lachnospiraceae incertae sedis</taxon>
        <taxon>Candidatus Pullilachnospira</taxon>
    </lineage>
</organism>
<keyword evidence="2 5" id="KW-0808">Transferase</keyword>
<reference evidence="7" key="2">
    <citation type="journal article" date="2021" name="PeerJ">
        <title>Extensive microbial diversity within the chicken gut microbiome revealed by metagenomics and culture.</title>
        <authorList>
            <person name="Gilroy R."/>
            <person name="Ravi A."/>
            <person name="Getino M."/>
            <person name="Pursley I."/>
            <person name="Horton D.L."/>
            <person name="Alikhan N.F."/>
            <person name="Baker D."/>
            <person name="Gharbi K."/>
            <person name="Hall N."/>
            <person name="Watson M."/>
            <person name="Adriaenssens E.M."/>
            <person name="Foster-Nyarko E."/>
            <person name="Jarju S."/>
            <person name="Secka A."/>
            <person name="Antonio M."/>
            <person name="Oren A."/>
            <person name="Chaudhuri R.R."/>
            <person name="La Ragione R."/>
            <person name="Hildebrand F."/>
            <person name="Pallen M.J."/>
        </authorList>
    </citation>
    <scope>NUCLEOTIDE SEQUENCE</scope>
    <source>
        <strain evidence="7">ChiBcec2-4451</strain>
    </source>
</reference>
<dbReference type="Proteomes" id="UP000886723">
    <property type="component" value="Unassembled WGS sequence"/>
</dbReference>